<dbReference type="Proteomes" id="UP000317421">
    <property type="component" value="Unassembled WGS sequence"/>
</dbReference>
<gene>
    <name evidence="3" type="ORF">Pla108_13040</name>
</gene>
<dbReference type="Pfam" id="PF07963">
    <property type="entry name" value="N_methyl"/>
    <property type="match status" value="1"/>
</dbReference>
<keyword evidence="4" id="KW-1185">Reference proteome</keyword>
<dbReference type="AlphaFoldDB" id="A0A5C6AJY5"/>
<evidence type="ECO:0000256" key="1">
    <source>
        <dbReference type="SAM" id="Phobius"/>
    </source>
</evidence>
<dbReference type="RefSeq" id="WP_146444036.1">
    <property type="nucleotide sequence ID" value="NZ_SJPR01000001.1"/>
</dbReference>
<proteinExistence type="predicted"/>
<dbReference type="PANTHER" id="PTHR30093:SF2">
    <property type="entry name" value="TYPE II SECRETION SYSTEM PROTEIN H"/>
    <property type="match status" value="1"/>
</dbReference>
<dbReference type="NCBIfam" id="TIGR02532">
    <property type="entry name" value="IV_pilin_GFxxxE"/>
    <property type="match status" value="1"/>
</dbReference>
<reference evidence="3 4" key="1">
    <citation type="submission" date="2019-02" db="EMBL/GenBank/DDBJ databases">
        <title>Deep-cultivation of Planctomycetes and their phenomic and genomic characterization uncovers novel biology.</title>
        <authorList>
            <person name="Wiegand S."/>
            <person name="Jogler M."/>
            <person name="Boedeker C."/>
            <person name="Pinto D."/>
            <person name="Vollmers J."/>
            <person name="Rivas-Marin E."/>
            <person name="Kohn T."/>
            <person name="Peeters S.H."/>
            <person name="Heuer A."/>
            <person name="Rast P."/>
            <person name="Oberbeckmann S."/>
            <person name="Bunk B."/>
            <person name="Jeske O."/>
            <person name="Meyerdierks A."/>
            <person name="Storesund J.E."/>
            <person name="Kallscheuer N."/>
            <person name="Luecker S."/>
            <person name="Lage O.M."/>
            <person name="Pohl T."/>
            <person name="Merkel B.J."/>
            <person name="Hornburger P."/>
            <person name="Mueller R.-W."/>
            <person name="Bruemmer F."/>
            <person name="Labrenz M."/>
            <person name="Spormann A.M."/>
            <person name="Op Den Camp H."/>
            <person name="Overmann J."/>
            <person name="Amann R."/>
            <person name="Jetten M.S.M."/>
            <person name="Mascher T."/>
            <person name="Medema M.H."/>
            <person name="Devos D.P."/>
            <person name="Kaster A.-K."/>
            <person name="Ovreas L."/>
            <person name="Rohde M."/>
            <person name="Galperin M.Y."/>
            <person name="Jogler C."/>
        </authorList>
    </citation>
    <scope>NUCLEOTIDE SEQUENCE [LARGE SCALE GENOMIC DNA]</scope>
    <source>
        <strain evidence="3 4">Pla108</strain>
    </source>
</reference>
<evidence type="ECO:0000259" key="2">
    <source>
        <dbReference type="Pfam" id="PF07596"/>
    </source>
</evidence>
<dbReference type="InterPro" id="IPR027558">
    <property type="entry name" value="Pre_pil_HX9DG_C"/>
</dbReference>
<evidence type="ECO:0000313" key="3">
    <source>
        <dbReference type="EMBL" id="TWU00355.1"/>
    </source>
</evidence>
<dbReference type="PANTHER" id="PTHR30093">
    <property type="entry name" value="GENERAL SECRETION PATHWAY PROTEIN G"/>
    <property type="match status" value="1"/>
</dbReference>
<comment type="caution">
    <text evidence="3">The sequence shown here is derived from an EMBL/GenBank/DDBJ whole genome shotgun (WGS) entry which is preliminary data.</text>
</comment>
<protein>
    <recommendedName>
        <fullName evidence="2">DUF1559 domain-containing protein</fullName>
    </recommendedName>
</protein>
<feature type="domain" description="DUF1559" evidence="2">
    <location>
        <begin position="39"/>
        <end position="288"/>
    </location>
</feature>
<feature type="transmembrane region" description="Helical" evidence="1">
    <location>
        <begin position="20"/>
        <end position="38"/>
    </location>
</feature>
<accession>A0A5C6AJY5</accession>
<dbReference type="Gene3D" id="3.30.700.10">
    <property type="entry name" value="Glycoprotein, Type 4 Pilin"/>
    <property type="match status" value="1"/>
</dbReference>
<dbReference type="OrthoDB" id="267520at2"/>
<dbReference type="SUPFAM" id="SSF54523">
    <property type="entry name" value="Pili subunits"/>
    <property type="match status" value="1"/>
</dbReference>
<dbReference type="InterPro" id="IPR011453">
    <property type="entry name" value="DUF1559"/>
</dbReference>
<dbReference type="InterPro" id="IPR045584">
    <property type="entry name" value="Pilin-like"/>
</dbReference>
<keyword evidence="1" id="KW-0812">Transmembrane</keyword>
<keyword evidence="1" id="KW-1133">Transmembrane helix</keyword>
<dbReference type="InterPro" id="IPR012902">
    <property type="entry name" value="N_methyl_site"/>
</dbReference>
<organism evidence="3 4">
    <name type="scientific">Botrimarina colliarenosi</name>
    <dbReference type="NCBI Taxonomy" id="2528001"/>
    <lineage>
        <taxon>Bacteria</taxon>
        <taxon>Pseudomonadati</taxon>
        <taxon>Planctomycetota</taxon>
        <taxon>Planctomycetia</taxon>
        <taxon>Pirellulales</taxon>
        <taxon>Lacipirellulaceae</taxon>
        <taxon>Botrimarina</taxon>
    </lineage>
</organism>
<dbReference type="NCBIfam" id="TIGR04294">
    <property type="entry name" value="pre_pil_HX9DG"/>
    <property type="match status" value="1"/>
</dbReference>
<evidence type="ECO:0000313" key="4">
    <source>
        <dbReference type="Proteomes" id="UP000317421"/>
    </source>
</evidence>
<name>A0A5C6AJY5_9BACT</name>
<sequence length="308" mass="33625">MTSVTISADPRQRAFTLVELLVVIAIIAVLVGLLLPAVQAAREAARRMSCSNQLRQIALAAHLFESKERRFPAGARLTAAQQRDGVGWRVLVLPQLEEQALADAIGVLPTGEMTNKDHPTPGVFICPSTPNGELASDGRSTYAGVAGNGAVEVWDLDNTFYGDVYTDGILYPDSEVPPSQVLDGLSNTLMFGERAYLVDHAVELWMTGAIWTGRARIEEVYQQATKNVRYPINADPGRFGYFRGDPARPASDPGTLKRNDFYFGSFHSGGAHFAFADASVHFLRDDVDINLYRALASRNGGEVFEESF</sequence>
<dbReference type="EMBL" id="SJPR01000001">
    <property type="protein sequence ID" value="TWU00355.1"/>
    <property type="molecule type" value="Genomic_DNA"/>
</dbReference>
<dbReference type="Pfam" id="PF07596">
    <property type="entry name" value="SBP_bac_10"/>
    <property type="match status" value="1"/>
</dbReference>
<keyword evidence="1" id="KW-0472">Membrane</keyword>